<reference evidence="2" key="1">
    <citation type="journal article" date="2021" name="Nat. Commun.">
        <title>Genetic determinants of endophytism in the Arabidopsis root mycobiome.</title>
        <authorList>
            <person name="Mesny F."/>
            <person name="Miyauchi S."/>
            <person name="Thiergart T."/>
            <person name="Pickel B."/>
            <person name="Atanasova L."/>
            <person name="Karlsson M."/>
            <person name="Huettel B."/>
            <person name="Barry K.W."/>
            <person name="Haridas S."/>
            <person name="Chen C."/>
            <person name="Bauer D."/>
            <person name="Andreopoulos W."/>
            <person name="Pangilinan J."/>
            <person name="LaButti K."/>
            <person name="Riley R."/>
            <person name="Lipzen A."/>
            <person name="Clum A."/>
            <person name="Drula E."/>
            <person name="Henrissat B."/>
            <person name="Kohler A."/>
            <person name="Grigoriev I.V."/>
            <person name="Martin F.M."/>
            <person name="Hacquard S."/>
        </authorList>
    </citation>
    <scope>NUCLEOTIDE SEQUENCE</scope>
    <source>
        <strain evidence="2">FSSC 5 MPI-SDFR-AT-0091</strain>
    </source>
</reference>
<dbReference type="AlphaFoldDB" id="A0A9P9K9F7"/>
<organism evidence="2 3">
    <name type="scientific">Fusarium solani</name>
    <name type="common">Filamentous fungus</name>
    <dbReference type="NCBI Taxonomy" id="169388"/>
    <lineage>
        <taxon>Eukaryota</taxon>
        <taxon>Fungi</taxon>
        <taxon>Dikarya</taxon>
        <taxon>Ascomycota</taxon>
        <taxon>Pezizomycotina</taxon>
        <taxon>Sordariomycetes</taxon>
        <taxon>Hypocreomycetidae</taxon>
        <taxon>Hypocreales</taxon>
        <taxon>Nectriaceae</taxon>
        <taxon>Fusarium</taxon>
        <taxon>Fusarium solani species complex</taxon>
    </lineage>
</organism>
<evidence type="ECO:0000256" key="1">
    <source>
        <dbReference type="SAM" id="Phobius"/>
    </source>
</evidence>
<dbReference type="EMBL" id="JAGTJS010000017">
    <property type="protein sequence ID" value="KAH7244844.1"/>
    <property type="molecule type" value="Genomic_DNA"/>
</dbReference>
<keyword evidence="1" id="KW-0472">Membrane</keyword>
<protein>
    <submittedName>
        <fullName evidence="2">Uncharacterized protein</fullName>
    </submittedName>
</protein>
<feature type="transmembrane region" description="Helical" evidence="1">
    <location>
        <begin position="94"/>
        <end position="112"/>
    </location>
</feature>
<evidence type="ECO:0000313" key="3">
    <source>
        <dbReference type="Proteomes" id="UP000736672"/>
    </source>
</evidence>
<feature type="transmembrane region" description="Helical" evidence="1">
    <location>
        <begin position="21"/>
        <end position="48"/>
    </location>
</feature>
<keyword evidence="3" id="KW-1185">Reference proteome</keyword>
<feature type="transmembrane region" description="Helical" evidence="1">
    <location>
        <begin position="118"/>
        <end position="137"/>
    </location>
</feature>
<accession>A0A9P9K9F7</accession>
<feature type="transmembrane region" description="Helical" evidence="1">
    <location>
        <begin position="60"/>
        <end position="82"/>
    </location>
</feature>
<keyword evidence="1" id="KW-0812">Transmembrane</keyword>
<gene>
    <name evidence="2" type="ORF">B0J15DRAFT_500864</name>
</gene>
<name>A0A9P9K9F7_FUSSL</name>
<comment type="caution">
    <text evidence="2">The sequence shown here is derived from an EMBL/GenBank/DDBJ whole genome shotgun (WGS) entry which is preliminary data.</text>
</comment>
<dbReference type="OrthoDB" id="4639495at2759"/>
<keyword evidence="1" id="KW-1133">Transmembrane helix</keyword>
<dbReference type="Proteomes" id="UP000736672">
    <property type="component" value="Unassembled WGS sequence"/>
</dbReference>
<evidence type="ECO:0000313" key="2">
    <source>
        <dbReference type="EMBL" id="KAH7244844.1"/>
    </source>
</evidence>
<proteinExistence type="predicted"/>
<sequence>MGLSFKESVRLFGDEVRSLNFYVYAQWWLLATLMAEIVTVILLLTGVIEKTYIRPEGDVFIGVISTASIFAIISLQLWLVDVTETRIDRSIGDTLFNVIFWAAWDVVHWVAFACDLPYMMSGACLTVAVACYTVAYLRCHAQRTTVLAGGTGVEYMMMVLPAHNLKGKMLSRG</sequence>